<dbReference type="AlphaFoldDB" id="A0A061J5N6"/>
<sequence length="402" mass="44889">MALTSDAHLHAPHLVIRHAAMTVETTPLGGTLSSVDGDRSSCDTRETTHEMMSRYEHVIEVLTAQALAQQDEINQLKAALTESVSLPGADVAGEGPGKQLSSEGHAVRRRECAKAVVESNSPNTLRKYNDRHRLPKGWRRRVEDHTVQLLEAYMRYMDECLAQGLVERLRRVTRKHVIRSLDKEIFRVMQERQRLPQDRRILLRQALDADNHQHHRMCSSSVRLEEKESRVSVDHTIPAPRAWPKERDISHVSSVMAKEDARRCGSFRNSPLRQREVDLGHTTEMGPCISSLSTDPSVSGSGASCLRQLDHTLLEQLRRKVLVLEKRLDAASSSDFCRNESSLSPPPPVETTHDCMGNSGGGFSLWSPTNSSSVINASDDVEVLLNVFEGRQPANAVQKLAL</sequence>
<organism evidence="1 2">
    <name type="scientific">Trypanosoma rangeli SC58</name>
    <dbReference type="NCBI Taxonomy" id="429131"/>
    <lineage>
        <taxon>Eukaryota</taxon>
        <taxon>Discoba</taxon>
        <taxon>Euglenozoa</taxon>
        <taxon>Kinetoplastea</taxon>
        <taxon>Metakinetoplastina</taxon>
        <taxon>Trypanosomatida</taxon>
        <taxon>Trypanosomatidae</taxon>
        <taxon>Trypanosoma</taxon>
        <taxon>Herpetosoma</taxon>
    </lineage>
</organism>
<gene>
    <name evidence="1" type="ORF">TRSC58_03707</name>
</gene>
<evidence type="ECO:0000313" key="1">
    <source>
        <dbReference type="EMBL" id="ESL08587.1"/>
    </source>
</evidence>
<comment type="caution">
    <text evidence="1">The sequence shown here is derived from an EMBL/GenBank/DDBJ whole genome shotgun (WGS) entry which is preliminary data.</text>
</comment>
<proteinExistence type="predicted"/>
<dbReference type="VEuPathDB" id="TriTrypDB:TRSC58_03707"/>
<reference evidence="1 2" key="1">
    <citation type="submission" date="2013-07" db="EMBL/GenBank/DDBJ databases">
        <authorList>
            <person name="Stoco P.H."/>
            <person name="Wagner G."/>
            <person name="Gerber A."/>
            <person name="Zaha A."/>
            <person name="Thompson C."/>
            <person name="Bartholomeu D.C."/>
            <person name="Luckemeyer D.D."/>
            <person name="Bahia D."/>
            <person name="Loreto E."/>
            <person name="Prestes E.B."/>
            <person name="Lima F.M."/>
            <person name="Rodrigues-Luiz G."/>
            <person name="Vallejo G.A."/>
            <person name="Filho J.F."/>
            <person name="Monteiro K.M."/>
            <person name="Tyler K.M."/>
            <person name="de Almeida L.G."/>
            <person name="Ortiz M.F."/>
            <person name="Siervo M.A."/>
            <person name="de Moraes M.H."/>
            <person name="Cunha O.L."/>
            <person name="Mendonca-Neto R."/>
            <person name="Silva R."/>
            <person name="Teixeira S.M."/>
            <person name="Murta S.M."/>
            <person name="Sincero T.C."/>
            <person name="Mendes T.A."/>
            <person name="Urmenyi T.P."/>
            <person name="Silva V.G."/>
            <person name="da Rocha W.D."/>
            <person name="Andersson B."/>
            <person name="Romanha A.J."/>
            <person name="Steindel M."/>
            <person name="de Vasconcelos A.T."/>
            <person name="Grisard E.C."/>
        </authorList>
    </citation>
    <scope>NUCLEOTIDE SEQUENCE [LARGE SCALE GENOMIC DNA]</scope>
    <source>
        <strain evidence="1 2">SC58</strain>
    </source>
</reference>
<dbReference type="OrthoDB" id="244559at2759"/>
<name>A0A061J5N6_TRYRA</name>
<keyword evidence="2" id="KW-1185">Reference proteome</keyword>
<accession>A0A061J5N6</accession>
<dbReference type="EMBL" id="AUPL01003707">
    <property type="protein sequence ID" value="ESL08587.1"/>
    <property type="molecule type" value="Genomic_DNA"/>
</dbReference>
<protein>
    <submittedName>
        <fullName evidence="1">Uncharacterized protein</fullName>
    </submittedName>
</protein>
<dbReference type="Proteomes" id="UP000031737">
    <property type="component" value="Unassembled WGS sequence"/>
</dbReference>
<evidence type="ECO:0000313" key="2">
    <source>
        <dbReference type="Proteomes" id="UP000031737"/>
    </source>
</evidence>